<name>A0A450XVU3_9GAMM</name>
<dbReference type="SUPFAM" id="SSF55347">
    <property type="entry name" value="Glyceraldehyde-3-phosphate dehydrogenase-like, C-terminal domain"/>
    <property type="match status" value="1"/>
</dbReference>
<gene>
    <name evidence="2" type="ORF">BECKMB1821G_GA0114241_11562</name>
    <name evidence="4" type="ORF">BECKMB1821H_GA0114242_11682</name>
    <name evidence="3" type="ORF">BECKMB1821I_GA0114274_11662</name>
</gene>
<reference evidence="2" key="1">
    <citation type="submission" date="2019-02" db="EMBL/GenBank/DDBJ databases">
        <authorList>
            <person name="Gruber-Vodicka R. H."/>
            <person name="Seah K. B. B."/>
        </authorList>
    </citation>
    <scope>NUCLEOTIDE SEQUENCE</scope>
    <source>
        <strain evidence="2">BECK_BZ197</strain>
        <strain evidence="4">BECK_BZ198</strain>
        <strain evidence="3">BECK_BZ199</strain>
    </source>
</reference>
<accession>A0A450XVU3</accession>
<dbReference type="AlphaFoldDB" id="A0A450XVU3"/>
<dbReference type="EMBL" id="CAADFO010000156">
    <property type="protein sequence ID" value="VFK33421.1"/>
    <property type="molecule type" value="Genomic_DNA"/>
</dbReference>
<dbReference type="InterPro" id="IPR055170">
    <property type="entry name" value="GFO_IDH_MocA-like_dom"/>
</dbReference>
<evidence type="ECO:0000259" key="1">
    <source>
        <dbReference type="Pfam" id="PF22725"/>
    </source>
</evidence>
<dbReference type="Gene3D" id="3.30.360.10">
    <property type="entry name" value="Dihydrodipicolinate Reductase, domain 2"/>
    <property type="match status" value="1"/>
</dbReference>
<dbReference type="Pfam" id="PF22725">
    <property type="entry name" value="GFO_IDH_MocA_C3"/>
    <property type="match status" value="1"/>
</dbReference>
<feature type="domain" description="GFO/IDH/MocA-like oxidoreductase" evidence="1">
    <location>
        <begin position="9"/>
        <end position="137"/>
    </location>
</feature>
<evidence type="ECO:0000313" key="3">
    <source>
        <dbReference type="EMBL" id="VFK35940.1"/>
    </source>
</evidence>
<sequence>MIIIRLPWELKDWIDKGRLGRLARIHIEMPQDGFIRLDPSDRPIPPQPWRLADGEIPTLSLDLGVHLHHIISFLSRERPLELVATQSVHGAFRQVVDNTVCIARYSNDLECHLWFSKAALGYRNGLKVRVFGELGAAKWRQMTQESFLYCDNRGRESLIDRAHVDAEVASLPRYNRFKAGHPAGFLEALANLYCDIADALVSGKQNGGYASEYVRDASHAVEGLVMLEAMTRSARTHGRVDIESA</sequence>
<organism evidence="2">
    <name type="scientific">Candidatus Kentrum sp. MB</name>
    <dbReference type="NCBI Taxonomy" id="2138164"/>
    <lineage>
        <taxon>Bacteria</taxon>
        <taxon>Pseudomonadati</taxon>
        <taxon>Pseudomonadota</taxon>
        <taxon>Gammaproteobacteria</taxon>
        <taxon>Candidatus Kentrum</taxon>
    </lineage>
</organism>
<evidence type="ECO:0000313" key="2">
    <source>
        <dbReference type="EMBL" id="VFK33421.1"/>
    </source>
</evidence>
<proteinExistence type="predicted"/>
<protein>
    <recommendedName>
        <fullName evidence="1">GFO/IDH/MocA-like oxidoreductase domain-containing protein</fullName>
    </recommendedName>
</protein>
<evidence type="ECO:0000313" key="4">
    <source>
        <dbReference type="EMBL" id="VFK77574.1"/>
    </source>
</evidence>
<dbReference type="EMBL" id="CAADFQ010000166">
    <property type="protein sequence ID" value="VFK35940.1"/>
    <property type="molecule type" value="Genomic_DNA"/>
</dbReference>
<dbReference type="EMBL" id="CAADGH010000168">
    <property type="protein sequence ID" value="VFK77574.1"/>
    <property type="molecule type" value="Genomic_DNA"/>
</dbReference>